<proteinExistence type="predicted"/>
<evidence type="ECO:0008006" key="3">
    <source>
        <dbReference type="Google" id="ProtNLM"/>
    </source>
</evidence>
<name>A0A1K1LV42_RUMFL</name>
<evidence type="ECO:0000313" key="1">
    <source>
        <dbReference type="EMBL" id="SFW14777.1"/>
    </source>
</evidence>
<protein>
    <recommendedName>
        <fullName evidence="3">DUF1292 domain-containing protein</fullName>
    </recommendedName>
</protein>
<dbReference type="Proteomes" id="UP000183461">
    <property type="component" value="Unassembled WGS sequence"/>
</dbReference>
<dbReference type="Pfam" id="PF06949">
    <property type="entry name" value="DUF1292"/>
    <property type="match status" value="1"/>
</dbReference>
<gene>
    <name evidence="1" type="ORF">SAMN02910280_0782</name>
</gene>
<evidence type="ECO:0000313" key="2">
    <source>
        <dbReference type="Proteomes" id="UP000183461"/>
    </source>
</evidence>
<reference evidence="1 2" key="1">
    <citation type="submission" date="2016-11" db="EMBL/GenBank/DDBJ databases">
        <authorList>
            <person name="Jaros S."/>
            <person name="Januszkiewicz K."/>
            <person name="Wedrychowicz H."/>
        </authorList>
    </citation>
    <scope>NUCLEOTIDE SEQUENCE [LARGE SCALE GENOMIC DNA]</scope>
    <source>
        <strain evidence="1 2">YL228</strain>
    </source>
</reference>
<dbReference type="RefSeq" id="WP_072299164.1">
    <property type="nucleotide sequence ID" value="NZ_FPIP01000001.1"/>
</dbReference>
<dbReference type="AlphaFoldDB" id="A0A1K1LV42"/>
<dbReference type="EMBL" id="FPIP01000001">
    <property type="protein sequence ID" value="SFW14777.1"/>
    <property type="molecule type" value="Genomic_DNA"/>
</dbReference>
<sequence length="96" mass="11136">MSEMNEYTPDLFELIDEEGNKKQFELFDCAEIEGEQYFAMLPAVEDDDFLNSDCELVILKSIEEDGEEILASIDDDDEFETVSAFFMERLQDALEE</sequence>
<accession>A0A1K1LV42</accession>
<dbReference type="InterPro" id="IPR009711">
    <property type="entry name" value="UPF0473"/>
</dbReference>
<organism evidence="1 2">
    <name type="scientific">Ruminococcus flavefaciens</name>
    <dbReference type="NCBI Taxonomy" id="1265"/>
    <lineage>
        <taxon>Bacteria</taxon>
        <taxon>Bacillati</taxon>
        <taxon>Bacillota</taxon>
        <taxon>Clostridia</taxon>
        <taxon>Eubacteriales</taxon>
        <taxon>Oscillospiraceae</taxon>
        <taxon>Ruminococcus</taxon>
    </lineage>
</organism>